<sequence>MTRPSEQRAPAEPLSASTWDVHCPEEGVAVILLFDSKDDADRGADEHNAQFTPPHTARAVPHTPGPDPDPPPHPGGAPREEFPA</sequence>
<gene>
    <name evidence="2" type="ORF">RM704_22075</name>
</gene>
<dbReference type="RefSeq" id="WP_157856696.1">
    <property type="nucleotide sequence ID" value="NZ_JAVRFJ010000019.1"/>
</dbReference>
<organism evidence="2 3">
    <name type="scientific">Streptomyces gottesmaniae</name>
    <dbReference type="NCBI Taxonomy" id="3075518"/>
    <lineage>
        <taxon>Bacteria</taxon>
        <taxon>Bacillati</taxon>
        <taxon>Actinomycetota</taxon>
        <taxon>Actinomycetes</taxon>
        <taxon>Kitasatosporales</taxon>
        <taxon>Streptomycetaceae</taxon>
        <taxon>Streptomyces</taxon>
    </lineage>
</organism>
<dbReference type="EMBL" id="JAVRFJ010000019">
    <property type="protein sequence ID" value="MDT0570127.1"/>
    <property type="molecule type" value="Genomic_DNA"/>
</dbReference>
<comment type="caution">
    <text evidence="2">The sequence shown here is derived from an EMBL/GenBank/DDBJ whole genome shotgun (WGS) entry which is preliminary data.</text>
</comment>
<evidence type="ECO:0000313" key="3">
    <source>
        <dbReference type="Proteomes" id="UP001180737"/>
    </source>
</evidence>
<accession>A0ABU2Z0L8</accession>
<evidence type="ECO:0000256" key="1">
    <source>
        <dbReference type="SAM" id="MobiDB-lite"/>
    </source>
</evidence>
<feature type="region of interest" description="Disordered" evidence="1">
    <location>
        <begin position="40"/>
        <end position="84"/>
    </location>
</feature>
<reference evidence="2" key="1">
    <citation type="submission" date="2024-05" db="EMBL/GenBank/DDBJ databases">
        <title>30 novel species of actinomycetes from the DSMZ collection.</title>
        <authorList>
            <person name="Nouioui I."/>
        </authorList>
    </citation>
    <scope>NUCLEOTIDE SEQUENCE</scope>
    <source>
        <strain evidence="2">DSM 3412</strain>
    </source>
</reference>
<keyword evidence="3" id="KW-1185">Reference proteome</keyword>
<name>A0ABU2Z0L8_9ACTN</name>
<evidence type="ECO:0000313" key="2">
    <source>
        <dbReference type="EMBL" id="MDT0570127.1"/>
    </source>
</evidence>
<proteinExistence type="predicted"/>
<dbReference type="Proteomes" id="UP001180737">
    <property type="component" value="Unassembled WGS sequence"/>
</dbReference>
<feature type="compositionally biased region" description="Pro residues" evidence="1">
    <location>
        <begin position="63"/>
        <end position="75"/>
    </location>
</feature>
<protein>
    <submittedName>
        <fullName evidence="2">Uncharacterized protein</fullName>
    </submittedName>
</protein>